<evidence type="ECO:0000256" key="1">
    <source>
        <dbReference type="SAM" id="MobiDB-lite"/>
    </source>
</evidence>
<dbReference type="VEuPathDB" id="FungiDB:BD410DRAFT_843258"/>
<feature type="region of interest" description="Disordered" evidence="1">
    <location>
        <begin position="15"/>
        <end position="57"/>
    </location>
</feature>
<dbReference type="STRING" id="50990.A0A4Y7PRG8"/>
<feature type="compositionally biased region" description="Basic residues" evidence="1">
    <location>
        <begin position="218"/>
        <end position="237"/>
    </location>
</feature>
<accession>A0A4Y7PRG8</accession>
<reference evidence="2 3" key="1">
    <citation type="submission" date="2018-06" db="EMBL/GenBank/DDBJ databases">
        <title>A transcriptomic atlas of mushroom development highlights an independent origin of complex multicellularity.</title>
        <authorList>
            <consortium name="DOE Joint Genome Institute"/>
            <person name="Krizsan K."/>
            <person name="Almasi E."/>
            <person name="Merenyi Z."/>
            <person name="Sahu N."/>
            <person name="Viragh M."/>
            <person name="Koszo T."/>
            <person name="Mondo S."/>
            <person name="Kiss B."/>
            <person name="Balint B."/>
            <person name="Kues U."/>
            <person name="Barry K."/>
            <person name="Hegedus J.C."/>
            <person name="Henrissat B."/>
            <person name="Johnson J."/>
            <person name="Lipzen A."/>
            <person name="Ohm R."/>
            <person name="Nagy I."/>
            <person name="Pangilinan J."/>
            <person name="Yan J."/>
            <person name="Xiong Y."/>
            <person name="Grigoriev I.V."/>
            <person name="Hibbett D.S."/>
            <person name="Nagy L.G."/>
        </authorList>
    </citation>
    <scope>NUCLEOTIDE SEQUENCE [LARGE SCALE GENOMIC DNA]</scope>
    <source>
        <strain evidence="2 3">SZMC22713</strain>
    </source>
</reference>
<organism evidence="2 3">
    <name type="scientific">Rickenella mellea</name>
    <dbReference type="NCBI Taxonomy" id="50990"/>
    <lineage>
        <taxon>Eukaryota</taxon>
        <taxon>Fungi</taxon>
        <taxon>Dikarya</taxon>
        <taxon>Basidiomycota</taxon>
        <taxon>Agaricomycotina</taxon>
        <taxon>Agaricomycetes</taxon>
        <taxon>Hymenochaetales</taxon>
        <taxon>Rickenellaceae</taxon>
        <taxon>Rickenella</taxon>
    </lineage>
</organism>
<keyword evidence="3" id="KW-1185">Reference proteome</keyword>
<evidence type="ECO:0000313" key="2">
    <source>
        <dbReference type="EMBL" id="TDL17974.1"/>
    </source>
</evidence>
<evidence type="ECO:0000313" key="3">
    <source>
        <dbReference type="Proteomes" id="UP000294933"/>
    </source>
</evidence>
<dbReference type="EMBL" id="ML170214">
    <property type="protein sequence ID" value="TDL17974.1"/>
    <property type="molecule type" value="Genomic_DNA"/>
</dbReference>
<feature type="region of interest" description="Disordered" evidence="1">
    <location>
        <begin position="72"/>
        <end position="243"/>
    </location>
</feature>
<gene>
    <name evidence="2" type="ORF">BD410DRAFT_843258</name>
</gene>
<dbReference type="AlphaFoldDB" id="A0A4Y7PRG8"/>
<name>A0A4Y7PRG8_9AGAM</name>
<feature type="compositionally biased region" description="Low complexity" evidence="1">
    <location>
        <begin position="109"/>
        <end position="124"/>
    </location>
</feature>
<dbReference type="Proteomes" id="UP000294933">
    <property type="component" value="Unassembled WGS sequence"/>
</dbReference>
<protein>
    <submittedName>
        <fullName evidence="2">Uncharacterized protein</fullName>
    </submittedName>
</protein>
<proteinExistence type="predicted"/>
<feature type="compositionally biased region" description="Basic residues" evidence="1">
    <location>
        <begin position="169"/>
        <end position="186"/>
    </location>
</feature>
<sequence length="243" mass="26507">MLSLTPDHVAVAAHPRQATVSNGEPTTHLIPPPLTRRAWNRASGPPTPASHPTTPTAPLARELASTHPPLHLSLAKSAHPPAPSAPPLVREEHMTSQAPTHSRQPPHRSLASTQTPTQATTHPTTRLRARQRPNRLLASTHHAPATPPLAREERTTRQCTPTRSSHPTARSRRAHGIQRGPTHSRHPPLAGRAQARTTNTRHDSTGCATNSAHDGHGMTRRRHARWTTRAARSRGQKISKVYI</sequence>
<feature type="compositionally biased region" description="Polar residues" evidence="1">
    <location>
        <begin position="157"/>
        <end position="168"/>
    </location>
</feature>